<reference evidence="2 3" key="1">
    <citation type="submission" date="2015-01" db="EMBL/GenBank/DDBJ databases">
        <title>Vibrio sp. C5 JCM 19232 whole genome shotgun sequence.</title>
        <authorList>
            <person name="Sawabe T."/>
            <person name="Meirelles P."/>
            <person name="Feng G."/>
            <person name="Sayaka M."/>
            <person name="Hattori M."/>
            <person name="Ohkuma M."/>
        </authorList>
    </citation>
    <scope>NUCLEOTIDE SEQUENCE [LARGE SCALE GENOMIC DNA]</scope>
    <source>
        <strain evidence="2 3">JCM19232</strain>
    </source>
</reference>
<protein>
    <submittedName>
        <fullName evidence="2">Acetyltransferase</fullName>
    </submittedName>
</protein>
<accession>A0A0B8PCU3</accession>
<dbReference type="SUPFAM" id="SSF55729">
    <property type="entry name" value="Acyl-CoA N-acyltransferases (Nat)"/>
    <property type="match status" value="1"/>
</dbReference>
<proteinExistence type="predicted"/>
<dbReference type="CDD" id="cd04301">
    <property type="entry name" value="NAT_SF"/>
    <property type="match status" value="1"/>
</dbReference>
<dbReference type="Proteomes" id="UP000031670">
    <property type="component" value="Unassembled WGS sequence"/>
</dbReference>
<evidence type="ECO:0000259" key="1">
    <source>
        <dbReference type="PROSITE" id="PS51186"/>
    </source>
</evidence>
<evidence type="ECO:0000313" key="2">
    <source>
        <dbReference type="EMBL" id="GAM64191.1"/>
    </source>
</evidence>
<sequence>MISYQPTTDFKASSQITYNNMQTYYEHYRVNWERSKIEEQIQGLQNWDVLINGEVAGAIRLQFDAEGCYLRDLQVSAELQGQGIGREALAKVEGLALQSGADFVRLRVFKISPAYQLYLRAGYAVDKQEDNFYYMSKLAQPS</sequence>
<dbReference type="AlphaFoldDB" id="A0A0B8PCU3"/>
<keyword evidence="2" id="KW-0808">Transferase</keyword>
<name>A0A0B8PCU3_9VIBR</name>
<dbReference type="GO" id="GO:0016747">
    <property type="term" value="F:acyltransferase activity, transferring groups other than amino-acyl groups"/>
    <property type="evidence" value="ECO:0007669"/>
    <property type="project" value="InterPro"/>
</dbReference>
<gene>
    <name evidence="2" type="ORF">JCM19232_3467</name>
</gene>
<dbReference type="InterPro" id="IPR016181">
    <property type="entry name" value="Acyl_CoA_acyltransferase"/>
</dbReference>
<comment type="caution">
    <text evidence="2">The sequence shown here is derived from an EMBL/GenBank/DDBJ whole genome shotgun (WGS) entry which is preliminary data.</text>
</comment>
<dbReference type="Pfam" id="PF00583">
    <property type="entry name" value="Acetyltransf_1"/>
    <property type="match status" value="1"/>
</dbReference>
<dbReference type="Gene3D" id="3.40.630.30">
    <property type="match status" value="1"/>
</dbReference>
<evidence type="ECO:0000313" key="3">
    <source>
        <dbReference type="Proteomes" id="UP000031670"/>
    </source>
</evidence>
<dbReference type="InterPro" id="IPR000182">
    <property type="entry name" value="GNAT_dom"/>
</dbReference>
<feature type="domain" description="N-acetyltransferase" evidence="1">
    <location>
        <begin position="1"/>
        <end position="140"/>
    </location>
</feature>
<dbReference type="PROSITE" id="PS51186">
    <property type="entry name" value="GNAT"/>
    <property type="match status" value="1"/>
</dbReference>
<dbReference type="EMBL" id="BBSA01000011">
    <property type="protein sequence ID" value="GAM64191.1"/>
    <property type="molecule type" value="Genomic_DNA"/>
</dbReference>
<reference evidence="2 3" key="2">
    <citation type="submission" date="2015-01" db="EMBL/GenBank/DDBJ databases">
        <authorList>
            <consortium name="NBRP consortium"/>
            <person name="Sawabe T."/>
            <person name="Meirelles P."/>
            <person name="Feng G."/>
            <person name="Sayaka M."/>
            <person name="Hattori M."/>
            <person name="Ohkuma M."/>
        </authorList>
    </citation>
    <scope>NUCLEOTIDE SEQUENCE [LARGE SCALE GENOMIC DNA]</scope>
    <source>
        <strain evidence="2 3">JCM19232</strain>
    </source>
</reference>
<organism evidence="2 3">
    <name type="scientific">Vibrio ishigakensis</name>
    <dbReference type="NCBI Taxonomy" id="1481914"/>
    <lineage>
        <taxon>Bacteria</taxon>
        <taxon>Pseudomonadati</taxon>
        <taxon>Pseudomonadota</taxon>
        <taxon>Gammaproteobacteria</taxon>
        <taxon>Vibrionales</taxon>
        <taxon>Vibrionaceae</taxon>
        <taxon>Vibrio</taxon>
    </lineage>
</organism>